<gene>
    <name evidence="2" type="ORF">7S3_13</name>
</gene>
<evidence type="ECO:0000256" key="1">
    <source>
        <dbReference type="SAM" id="MobiDB-lite"/>
    </source>
</evidence>
<protein>
    <submittedName>
        <fullName evidence="2">Uncharacterized protein</fullName>
    </submittedName>
</protein>
<evidence type="ECO:0000313" key="2">
    <source>
        <dbReference type="EMBL" id="ASN69191.1"/>
    </source>
</evidence>
<feature type="region of interest" description="Disordered" evidence="1">
    <location>
        <begin position="119"/>
        <end position="140"/>
    </location>
</feature>
<organism evidence="2">
    <name type="scientific">uncultured Caudovirales phage</name>
    <dbReference type="NCBI Taxonomy" id="2100421"/>
    <lineage>
        <taxon>Viruses</taxon>
        <taxon>Duplodnaviria</taxon>
        <taxon>Heunggongvirae</taxon>
        <taxon>Uroviricota</taxon>
        <taxon>Caudoviricetes</taxon>
        <taxon>Peduoviridae</taxon>
        <taxon>Maltschvirus</taxon>
        <taxon>Maltschvirus maltsch</taxon>
    </lineage>
</organism>
<sequence>MGTVRKITPKQDVDLWDQFCSEALGDEYVKPEPYVIPLNPPIEVPIPESIEERIDLQERIEAVMEAAENSEDKVTLVDSMKLVLGVMIEGEDIDRLWDAVKGKPQQVFEKIFNDVMERISPKKPGVGGDDVPGGSVGSSD</sequence>
<dbReference type="EMBL" id="MF417887">
    <property type="protein sequence ID" value="ASN69191.1"/>
    <property type="molecule type" value="Genomic_DNA"/>
</dbReference>
<reference evidence="2" key="1">
    <citation type="submission" date="2017-06" db="EMBL/GenBank/DDBJ databases">
        <title>Novel phages from South African skin metaviromes.</title>
        <authorList>
            <person name="van Zyl L.J."/>
            <person name="Abrahams Y."/>
            <person name="Stander E.A."/>
            <person name="Kirby B.M."/>
            <person name="Clavaud C."/>
            <person name="Farcet C."/>
            <person name="Breton L."/>
            <person name="Trindade M.I."/>
        </authorList>
    </citation>
    <scope>NUCLEOTIDE SEQUENCE</scope>
</reference>
<proteinExistence type="predicted"/>
<accession>A0A2H4JAU7</accession>
<feature type="compositionally biased region" description="Gly residues" evidence="1">
    <location>
        <begin position="125"/>
        <end position="140"/>
    </location>
</feature>
<name>A0A2H4JAU7_9CAUD</name>